<comment type="caution">
    <text evidence="2">The sequence shown here is derived from an EMBL/GenBank/DDBJ whole genome shotgun (WGS) entry which is preliminary data.</text>
</comment>
<reference evidence="2 3" key="1">
    <citation type="journal article" date="2018" name="PLoS Genet.">
        <title>Population sequencing reveals clonal diversity and ancestral inbreeding in the grapevine cultivar Chardonnay.</title>
        <authorList>
            <person name="Roach M.J."/>
            <person name="Johnson D.L."/>
            <person name="Bohlmann J."/>
            <person name="van Vuuren H.J."/>
            <person name="Jones S.J."/>
            <person name="Pretorius I.S."/>
            <person name="Schmidt S.A."/>
            <person name="Borneman A.R."/>
        </authorList>
    </citation>
    <scope>NUCLEOTIDE SEQUENCE [LARGE SCALE GENOMIC DNA]</scope>
    <source>
        <strain evidence="3">cv. Chardonnay</strain>
        <tissue evidence="2">Leaf</tissue>
    </source>
</reference>
<dbReference type="PANTHER" id="PTHR43383:SF2">
    <property type="entry name" value="AMIDOHYDROLASE 2 FAMILY PROTEIN"/>
    <property type="match status" value="1"/>
</dbReference>
<protein>
    <submittedName>
        <fullName evidence="2">Retrovirus-related Pol polyprotein from transposon RE1</fullName>
    </submittedName>
</protein>
<name>A0A438DCP2_VITVI</name>
<sequence length="161" mass="18447">MNIEMEALEKNRTWEIVELPKGKKPMGNEIYMKVPPGFDKNLEGKKVCKLKKALYGLKQSPRAWFGRFSKVMITNGYKQSQGDHTLFIKHSTSGGVTALLVYVDDIIVIGNDKEERDGLRKCLAREFEIKGPSKLKYFLGIEVTRSQEGILYLNRRMCLIC</sequence>
<proteinExistence type="predicted"/>
<organism evidence="2 3">
    <name type="scientific">Vitis vinifera</name>
    <name type="common">Grape</name>
    <dbReference type="NCBI Taxonomy" id="29760"/>
    <lineage>
        <taxon>Eukaryota</taxon>
        <taxon>Viridiplantae</taxon>
        <taxon>Streptophyta</taxon>
        <taxon>Embryophyta</taxon>
        <taxon>Tracheophyta</taxon>
        <taxon>Spermatophyta</taxon>
        <taxon>Magnoliopsida</taxon>
        <taxon>eudicotyledons</taxon>
        <taxon>Gunneridae</taxon>
        <taxon>Pentapetalae</taxon>
        <taxon>rosids</taxon>
        <taxon>Vitales</taxon>
        <taxon>Vitaceae</taxon>
        <taxon>Viteae</taxon>
        <taxon>Vitis</taxon>
    </lineage>
</organism>
<dbReference type="EMBL" id="QGNW01001687">
    <property type="protein sequence ID" value="RVW33234.1"/>
    <property type="molecule type" value="Genomic_DNA"/>
</dbReference>
<accession>A0A438DCP2</accession>
<dbReference type="InterPro" id="IPR013103">
    <property type="entry name" value="RVT_2"/>
</dbReference>
<dbReference type="InterPro" id="IPR043502">
    <property type="entry name" value="DNA/RNA_pol_sf"/>
</dbReference>
<feature type="domain" description="Reverse transcriptase Ty1/copia-type" evidence="1">
    <location>
        <begin position="28"/>
        <end position="150"/>
    </location>
</feature>
<dbReference type="SUPFAM" id="SSF56672">
    <property type="entry name" value="DNA/RNA polymerases"/>
    <property type="match status" value="1"/>
</dbReference>
<dbReference type="Pfam" id="PF07727">
    <property type="entry name" value="RVT_2"/>
    <property type="match status" value="1"/>
</dbReference>
<evidence type="ECO:0000259" key="1">
    <source>
        <dbReference type="Pfam" id="PF07727"/>
    </source>
</evidence>
<evidence type="ECO:0000313" key="3">
    <source>
        <dbReference type="Proteomes" id="UP000288805"/>
    </source>
</evidence>
<evidence type="ECO:0000313" key="2">
    <source>
        <dbReference type="EMBL" id="RVW33234.1"/>
    </source>
</evidence>
<dbReference type="PANTHER" id="PTHR43383">
    <property type="entry name" value="NODULIN 6"/>
    <property type="match status" value="1"/>
</dbReference>
<dbReference type="AlphaFoldDB" id="A0A438DCP2"/>
<dbReference type="Proteomes" id="UP000288805">
    <property type="component" value="Unassembled WGS sequence"/>
</dbReference>
<gene>
    <name evidence="2" type="primary">RE1_2496</name>
    <name evidence="2" type="ORF">CK203_105686</name>
</gene>